<keyword evidence="4" id="KW-1185">Reference proteome</keyword>
<name>A0AAJ0BJM6_9PEZI</name>
<feature type="domain" description="Clr5" evidence="2">
    <location>
        <begin position="1"/>
        <end position="54"/>
    </location>
</feature>
<protein>
    <submittedName>
        <fullName evidence="3">Clr5 domain-containing protein</fullName>
    </submittedName>
</protein>
<organism evidence="3 4">
    <name type="scientific">Echria macrotheca</name>
    <dbReference type="NCBI Taxonomy" id="438768"/>
    <lineage>
        <taxon>Eukaryota</taxon>
        <taxon>Fungi</taxon>
        <taxon>Dikarya</taxon>
        <taxon>Ascomycota</taxon>
        <taxon>Pezizomycotina</taxon>
        <taxon>Sordariomycetes</taxon>
        <taxon>Sordariomycetidae</taxon>
        <taxon>Sordariales</taxon>
        <taxon>Schizotheciaceae</taxon>
        <taxon>Echria</taxon>
    </lineage>
</organism>
<dbReference type="InterPro" id="IPR025676">
    <property type="entry name" value="Clr5_dom"/>
</dbReference>
<evidence type="ECO:0000256" key="1">
    <source>
        <dbReference type="SAM" id="MobiDB-lite"/>
    </source>
</evidence>
<comment type="caution">
    <text evidence="3">The sequence shown here is derived from an EMBL/GenBank/DDBJ whole genome shotgun (WGS) entry which is preliminary data.</text>
</comment>
<evidence type="ECO:0000313" key="3">
    <source>
        <dbReference type="EMBL" id="KAK1759489.1"/>
    </source>
</evidence>
<gene>
    <name evidence="3" type="ORF">QBC47DRAFT_108230</name>
</gene>
<dbReference type="AlphaFoldDB" id="A0AAJ0BJM6"/>
<evidence type="ECO:0000259" key="2">
    <source>
        <dbReference type="Pfam" id="PF14420"/>
    </source>
</evidence>
<accession>A0AAJ0BJM6</accession>
<dbReference type="Proteomes" id="UP001239445">
    <property type="component" value="Unassembled WGS sequence"/>
</dbReference>
<dbReference type="EMBL" id="MU839828">
    <property type="protein sequence ID" value="KAK1759489.1"/>
    <property type="molecule type" value="Genomic_DNA"/>
</dbReference>
<feature type="compositionally biased region" description="Low complexity" evidence="1">
    <location>
        <begin position="117"/>
        <end position="128"/>
    </location>
</feature>
<evidence type="ECO:0000313" key="4">
    <source>
        <dbReference type="Proteomes" id="UP001239445"/>
    </source>
</evidence>
<feature type="region of interest" description="Disordered" evidence="1">
    <location>
        <begin position="206"/>
        <end position="245"/>
    </location>
</feature>
<feature type="compositionally biased region" description="Pro residues" evidence="1">
    <location>
        <begin position="172"/>
        <end position="181"/>
    </location>
</feature>
<proteinExistence type="predicted"/>
<sequence>MTKAWDEHKTVIIAEYKDSGKPLHEVRRIMEDRYKFKASTRAYRSRLDKWGVFKYSCRKRKSSNEKAPQEFEDVGGFSPPQTPRARREDGMMSPPDSLSSVSPGQTGDHAYFCTATPPSDSGSPGDSPIKAEPRPVSYQPPSQAPPGYMRHAMSLPNTGYLDQHLQYHYPYTHPPPQPQPQQPQLQYEHRSFYRQTPQGQIYQQLQGPGPMDLAMSSVSLPVPPVNQTGASPPQHPHFQGPPYQG</sequence>
<feature type="compositionally biased region" description="Polar residues" evidence="1">
    <location>
        <begin position="96"/>
        <end position="105"/>
    </location>
</feature>
<feature type="region of interest" description="Disordered" evidence="1">
    <location>
        <begin position="59"/>
        <end position="154"/>
    </location>
</feature>
<reference evidence="3" key="1">
    <citation type="submission" date="2023-06" db="EMBL/GenBank/DDBJ databases">
        <title>Genome-scale phylogeny and comparative genomics of the fungal order Sordariales.</title>
        <authorList>
            <consortium name="Lawrence Berkeley National Laboratory"/>
            <person name="Hensen N."/>
            <person name="Bonometti L."/>
            <person name="Westerberg I."/>
            <person name="Brannstrom I.O."/>
            <person name="Guillou S."/>
            <person name="Cros-Aarteil S."/>
            <person name="Calhoun S."/>
            <person name="Haridas S."/>
            <person name="Kuo A."/>
            <person name="Mondo S."/>
            <person name="Pangilinan J."/>
            <person name="Riley R."/>
            <person name="Labutti K."/>
            <person name="Andreopoulos B."/>
            <person name="Lipzen A."/>
            <person name="Chen C."/>
            <person name="Yanf M."/>
            <person name="Daum C."/>
            <person name="Ng V."/>
            <person name="Clum A."/>
            <person name="Steindorff A."/>
            <person name="Ohm R."/>
            <person name="Martin F."/>
            <person name="Silar P."/>
            <person name="Natvig D."/>
            <person name="Lalanne C."/>
            <person name="Gautier V."/>
            <person name="Ament-Velasquez S.L."/>
            <person name="Kruys A."/>
            <person name="Hutchinson M.I."/>
            <person name="Powell A.J."/>
            <person name="Barry K."/>
            <person name="Miller A.N."/>
            <person name="Grigoriev I.V."/>
            <person name="Debuchy R."/>
            <person name="Gladieux P."/>
            <person name="Thoren M.H."/>
            <person name="Johannesson H."/>
        </authorList>
    </citation>
    <scope>NUCLEOTIDE SEQUENCE</scope>
    <source>
        <strain evidence="3">PSN4</strain>
    </source>
</reference>
<feature type="region of interest" description="Disordered" evidence="1">
    <location>
        <begin position="167"/>
        <end position="186"/>
    </location>
</feature>
<dbReference type="Pfam" id="PF14420">
    <property type="entry name" value="Clr5"/>
    <property type="match status" value="1"/>
</dbReference>